<name>A0ABS6WE15_9BIFI</name>
<evidence type="ECO:0000313" key="1">
    <source>
        <dbReference type="EMBL" id="MBW3091849.1"/>
    </source>
</evidence>
<protein>
    <submittedName>
        <fullName evidence="1">Uncharacterized protein</fullName>
    </submittedName>
</protein>
<reference evidence="1 2" key="1">
    <citation type="submission" date="2021-05" db="EMBL/GenBank/DDBJ databases">
        <title>Phylogenetic classification of ten novel species belonging to the genus Bifidobacterium comprising B. colchicus sp. nov., B. abeli sp. nov., B. bicoloris sp. nov., B. guerezis sp. nov., B. rosaliae sp. nov., B. santillanensis sp. nov., B. argentati sp. nov., B. amazzoni sp. nov., B. pluviali sp. nov., and B. pinnaculum sp. nov.</title>
        <authorList>
            <person name="Lugli G.A."/>
            <person name="Ruiz Garcia L."/>
            <person name="Margolles A."/>
            <person name="Ventura M."/>
        </authorList>
    </citation>
    <scope>NUCLEOTIDE SEQUENCE [LARGE SCALE GENOMIC DNA]</scope>
    <source>
        <strain evidence="1 2">82T10</strain>
    </source>
</reference>
<proteinExistence type="predicted"/>
<accession>A0ABS6WE15</accession>
<organism evidence="1 2">
    <name type="scientific">Bifidobacterium miconis</name>
    <dbReference type="NCBI Taxonomy" id="2834435"/>
    <lineage>
        <taxon>Bacteria</taxon>
        <taxon>Bacillati</taxon>
        <taxon>Actinomycetota</taxon>
        <taxon>Actinomycetes</taxon>
        <taxon>Bifidobacteriales</taxon>
        <taxon>Bifidobacteriaceae</taxon>
        <taxon>Bifidobacterium</taxon>
    </lineage>
</organism>
<sequence length="90" mass="10295">MSGKERAPGFMDWNDQQVEWFALIEKIAKKIEDTYKAGNITNCERQKLLGMVNKIADDIQQSNDGILSESAWDDWLVEHQDEYACGQSKA</sequence>
<gene>
    <name evidence="1" type="ORF">KIH79_02550</name>
</gene>
<comment type="caution">
    <text evidence="1">The sequence shown here is derived from an EMBL/GenBank/DDBJ whole genome shotgun (WGS) entry which is preliminary data.</text>
</comment>
<evidence type="ECO:0000313" key="2">
    <source>
        <dbReference type="Proteomes" id="UP000700815"/>
    </source>
</evidence>
<dbReference type="RefSeq" id="WP_219057955.1">
    <property type="nucleotide sequence ID" value="NZ_JAHBBH010000004.1"/>
</dbReference>
<dbReference type="Proteomes" id="UP000700815">
    <property type="component" value="Unassembled WGS sequence"/>
</dbReference>
<dbReference type="EMBL" id="JAHBBH010000004">
    <property type="protein sequence ID" value="MBW3091849.1"/>
    <property type="molecule type" value="Genomic_DNA"/>
</dbReference>
<keyword evidence="2" id="KW-1185">Reference proteome</keyword>